<dbReference type="InterPro" id="IPR000073">
    <property type="entry name" value="AB_hydrolase_1"/>
</dbReference>
<comment type="caution">
    <text evidence="2">The sequence shown here is derived from an EMBL/GenBank/DDBJ whole genome shotgun (WGS) entry which is preliminary data.</text>
</comment>
<protein>
    <recommendedName>
        <fullName evidence="1">AB hydrolase-1 domain-containing protein</fullName>
    </recommendedName>
</protein>
<dbReference type="VEuPathDB" id="FungiDB:H310_03488"/>
<feature type="domain" description="AB hydrolase-1" evidence="1">
    <location>
        <begin position="7"/>
        <end position="204"/>
    </location>
</feature>
<gene>
    <name evidence="2" type="ORF">DYB32_003045</name>
</gene>
<dbReference type="InterPro" id="IPR029058">
    <property type="entry name" value="AB_hydrolase_fold"/>
</dbReference>
<dbReference type="EMBL" id="QUSY01000174">
    <property type="protein sequence ID" value="RHY31915.1"/>
    <property type="molecule type" value="Genomic_DNA"/>
</dbReference>
<dbReference type="PANTHER" id="PTHR43798">
    <property type="entry name" value="MONOACYLGLYCEROL LIPASE"/>
    <property type="match status" value="1"/>
</dbReference>
<dbReference type="AlphaFoldDB" id="A0A3R6YC19"/>
<dbReference type="Gene3D" id="3.40.50.1820">
    <property type="entry name" value="alpha/beta hydrolase"/>
    <property type="match status" value="1"/>
</dbReference>
<dbReference type="GO" id="GO:0016020">
    <property type="term" value="C:membrane"/>
    <property type="evidence" value="ECO:0007669"/>
    <property type="project" value="TreeGrafter"/>
</dbReference>
<accession>A0A3R6YC19</accession>
<evidence type="ECO:0000313" key="2">
    <source>
        <dbReference type="EMBL" id="RHY31915.1"/>
    </source>
</evidence>
<reference evidence="2 3" key="1">
    <citation type="submission" date="2018-08" db="EMBL/GenBank/DDBJ databases">
        <title>Aphanomyces genome sequencing and annotation.</title>
        <authorList>
            <person name="Minardi D."/>
            <person name="Oidtmann B."/>
            <person name="Van Der Giezen M."/>
            <person name="Studholme D.J."/>
        </authorList>
    </citation>
    <scope>NUCLEOTIDE SEQUENCE [LARGE SCALE GENOMIC DNA]</scope>
    <source>
        <strain evidence="2 3">NJM0002</strain>
    </source>
</reference>
<evidence type="ECO:0000259" key="1">
    <source>
        <dbReference type="Pfam" id="PF12697"/>
    </source>
</evidence>
<evidence type="ECO:0000313" key="3">
    <source>
        <dbReference type="Proteomes" id="UP000285060"/>
    </source>
</evidence>
<dbReference type="Proteomes" id="UP000285060">
    <property type="component" value="Unassembled WGS sequence"/>
</dbReference>
<dbReference type="SUPFAM" id="SSF53474">
    <property type="entry name" value="alpha/beta-Hydrolases"/>
    <property type="match status" value="1"/>
</dbReference>
<dbReference type="InterPro" id="IPR050266">
    <property type="entry name" value="AB_hydrolase_sf"/>
</dbReference>
<name>A0A3R6YC19_9STRA</name>
<sequence length="671" mass="71775">MWPHLVDKYPIVAFDLPGTAGSDVEAAGSTYTADAVHQALAEAVKIVLDNTATQSVVFVGHSLGGHSALRLTHDFLKEGRQVQGLALLASAALEPYLLMRGLDLIPVALIKKYPNVVMQIFHLLGFADTHPPQEYTYGALRAVTTPYAVLRDEAKAIATANVPTLCVSAEDDPFLTNGVWSELCDTLHAKVVRYPNGKHNLPKSKATDVARDLNLWIDDTHPATSASCSNDQALSTAYSTAMSKKISPACARGGDWWKPSNETSLFITSYHRSYFPLPCTISACRQDFEASAAALRAVNCEEAQAAASAMAGVVQLCQTLSPAPMLPRCTKSDNAKMLDFPSACEDVVPNARTVNALLEVPLNQFGAICRASQCVDALRTAVNTLPDCRVDYPKDYSAAVPMSKKHVYQSYLSSFCSPNAALTKDFSSCYTKLAALYATPFSDECNTAVAGNVFFSPSKITNYVLYRAQYDLYIYTTKVIAAIPSCAADFNNVVAAASDTGTCTCNITFGFQVLQLAHSKAFTPAPSSPPVAVCDKFQERQFQEKLAAAAPVVCTQSNPSSTQWYDVLLPPLPEISTVAAVPACVAAAVEYTATFPPCDLSYPAFGDSPAGIPIATRTIRYLLAAQTLMAAPTPMPTKSSTAESVKRGADGHLVWNVAMCMTAVACALGVL</sequence>
<proteinExistence type="predicted"/>
<dbReference type="PANTHER" id="PTHR43798:SF33">
    <property type="entry name" value="HYDROLASE, PUTATIVE (AFU_ORTHOLOGUE AFUA_2G14860)-RELATED"/>
    <property type="match status" value="1"/>
</dbReference>
<dbReference type="Pfam" id="PF12697">
    <property type="entry name" value="Abhydrolase_6"/>
    <property type="match status" value="1"/>
</dbReference>
<organism evidence="2 3">
    <name type="scientific">Aphanomyces invadans</name>
    <dbReference type="NCBI Taxonomy" id="157072"/>
    <lineage>
        <taxon>Eukaryota</taxon>
        <taxon>Sar</taxon>
        <taxon>Stramenopiles</taxon>
        <taxon>Oomycota</taxon>
        <taxon>Saprolegniomycetes</taxon>
        <taxon>Saprolegniales</taxon>
        <taxon>Verrucalvaceae</taxon>
        <taxon>Aphanomyces</taxon>
    </lineage>
</organism>
<dbReference type="VEuPathDB" id="FungiDB:H310_03487"/>
<keyword evidence="3" id="KW-1185">Reference proteome</keyword>